<reference evidence="3" key="1">
    <citation type="submission" date="2014-03" db="EMBL/GenBank/DDBJ databases">
        <title>The Genome Sequence of Puccinia striiformis f. sp. tritici PST-78.</title>
        <authorList>
            <consortium name="The Broad Institute Genome Sequencing Platform"/>
            <person name="Cuomo C."/>
            <person name="Hulbert S."/>
            <person name="Chen X."/>
            <person name="Walker B."/>
            <person name="Young S.K."/>
            <person name="Zeng Q."/>
            <person name="Gargeya S."/>
            <person name="Fitzgerald M."/>
            <person name="Haas B."/>
            <person name="Abouelleil A."/>
            <person name="Alvarado L."/>
            <person name="Arachchi H.M."/>
            <person name="Berlin A.M."/>
            <person name="Chapman S.B."/>
            <person name="Goldberg J."/>
            <person name="Griggs A."/>
            <person name="Gujja S."/>
            <person name="Hansen M."/>
            <person name="Howarth C."/>
            <person name="Imamovic A."/>
            <person name="Larimer J."/>
            <person name="McCowan C."/>
            <person name="Montmayeur A."/>
            <person name="Murphy C."/>
            <person name="Neiman D."/>
            <person name="Pearson M."/>
            <person name="Priest M."/>
            <person name="Roberts A."/>
            <person name="Saif S."/>
            <person name="Shea T."/>
            <person name="Sisk P."/>
            <person name="Sykes S."/>
            <person name="Wortman J."/>
            <person name="Nusbaum C."/>
            <person name="Birren B."/>
        </authorList>
    </citation>
    <scope>NUCLEOTIDE SEQUENCE [LARGE SCALE GENOMIC DNA]</scope>
    <source>
        <strain evidence="3">race PST-78</strain>
    </source>
</reference>
<evidence type="ECO:0000313" key="2">
    <source>
        <dbReference type="EMBL" id="KNE89962.1"/>
    </source>
</evidence>
<dbReference type="Proteomes" id="UP000054564">
    <property type="component" value="Unassembled WGS sequence"/>
</dbReference>
<accession>A0A0L0USC3</accession>
<feature type="chain" id="PRO_5005548917" evidence="1">
    <location>
        <begin position="26"/>
        <end position="579"/>
    </location>
</feature>
<keyword evidence="1" id="KW-0732">Signal</keyword>
<dbReference type="EMBL" id="AJIL01000285">
    <property type="protein sequence ID" value="KNE89962.1"/>
    <property type="molecule type" value="Genomic_DNA"/>
</dbReference>
<protein>
    <submittedName>
        <fullName evidence="2">Uncharacterized protein</fullName>
    </submittedName>
</protein>
<sequence length="579" mass="66935">MQVSQGQQMVRVILLAVFCSRATQCMDTSPLLGKSGAEDWGKGPDPSGSFEYVVKRPQGKWLEGDEVMEKPSFSQEDIQQYFKSIRQINKPSPGLSAKPQSSLDEVPVNPYWTTLRMNSMAEDVEKLTGDLDRLAKAIVYRKFTDGNDVSSLRKTFETIDNTILAENVRDLQVVHHCFKEYMEWQLKSWASTIGVPMEKLIADKKLSWKKKRSPGEEEALEIGPGTIATLFPTDRLEKVSVELCSRFSNLYVDITHKDRDFWTLHRIYIQTVDQAYRHGLMGAEDFTKLVKAPGYASAAARNLFLDFTHSEKDYKNPLFRNSDILLELSYSSPFVNMLNVIDHQEKARFLHQIIKLDALEYVNNVHSGFAESSLVTSFKKLFATDYLLKSLQETQLWNVRTGQWAQKYLETIIKIFMDDRIWYKNSGNNEGIRIMGQILKFVDKNFLQSESEFPTIVSIRGIYEDRLRNRIELLSARARAIVELEKISIYLNKGFPLQDHRRFEKPIPTLEELALIRNHIETLPSQKSYQKIIEIQDDRQKAKCKKEINDHINGLRDEISKFTKQHSGYGLPWLFSLFE</sequence>
<keyword evidence="3" id="KW-1185">Reference proteome</keyword>
<gene>
    <name evidence="2" type="ORF">PSTG_16579</name>
</gene>
<evidence type="ECO:0000256" key="1">
    <source>
        <dbReference type="SAM" id="SignalP"/>
    </source>
</evidence>
<organism evidence="2 3">
    <name type="scientific">Puccinia striiformis f. sp. tritici PST-78</name>
    <dbReference type="NCBI Taxonomy" id="1165861"/>
    <lineage>
        <taxon>Eukaryota</taxon>
        <taxon>Fungi</taxon>
        <taxon>Dikarya</taxon>
        <taxon>Basidiomycota</taxon>
        <taxon>Pucciniomycotina</taxon>
        <taxon>Pucciniomycetes</taxon>
        <taxon>Pucciniales</taxon>
        <taxon>Pucciniaceae</taxon>
        <taxon>Puccinia</taxon>
    </lineage>
</organism>
<proteinExistence type="predicted"/>
<comment type="caution">
    <text evidence="2">The sequence shown here is derived from an EMBL/GenBank/DDBJ whole genome shotgun (WGS) entry which is preliminary data.</text>
</comment>
<name>A0A0L0USC3_9BASI</name>
<dbReference type="AlphaFoldDB" id="A0A0L0USC3"/>
<evidence type="ECO:0000313" key="3">
    <source>
        <dbReference type="Proteomes" id="UP000054564"/>
    </source>
</evidence>
<dbReference type="OrthoDB" id="10284846at2759"/>
<feature type="signal peptide" evidence="1">
    <location>
        <begin position="1"/>
        <end position="25"/>
    </location>
</feature>